<dbReference type="AlphaFoldDB" id="A0A4S2JBG4"/>
<gene>
    <name evidence="9" type="ORF">DBV15_00975</name>
</gene>
<dbReference type="GO" id="GO:0015031">
    <property type="term" value="P:protein transport"/>
    <property type="evidence" value="ECO:0007669"/>
    <property type="project" value="InterPro"/>
</dbReference>
<keyword evidence="10" id="KW-1185">Reference proteome</keyword>
<feature type="transmembrane region" description="Helical" evidence="8">
    <location>
        <begin position="247"/>
        <end position="269"/>
    </location>
</feature>
<dbReference type="Pfam" id="PF10204">
    <property type="entry name" value="DuoxA"/>
    <property type="match status" value="1"/>
</dbReference>
<proteinExistence type="inferred from homology"/>
<comment type="similarity">
    <text evidence="2">Belongs to the DUOXA family.</text>
</comment>
<dbReference type="EMBL" id="QBLH01003812">
    <property type="protein sequence ID" value="TGZ32791.1"/>
    <property type="molecule type" value="Genomic_DNA"/>
</dbReference>
<keyword evidence="3 8" id="KW-0812">Transmembrane</keyword>
<protein>
    <submittedName>
        <fullName evidence="9">Dual oxidase maturation factor 1</fullName>
    </submittedName>
</protein>
<feature type="region of interest" description="Disordered" evidence="7">
    <location>
        <begin position="413"/>
        <end position="449"/>
    </location>
</feature>
<feature type="transmembrane region" description="Helical" evidence="8">
    <location>
        <begin position="221"/>
        <end position="241"/>
    </location>
</feature>
<feature type="compositionally biased region" description="Basic residues" evidence="7">
    <location>
        <begin position="440"/>
        <end position="449"/>
    </location>
</feature>
<comment type="caution">
    <text evidence="9">The sequence shown here is derived from an EMBL/GenBank/DDBJ whole genome shotgun (WGS) entry which is preliminary data.</text>
</comment>
<sequence length="449" mass="51263">MWFQFGRSEGFPSQYPEYHTPATVDVTETILIMVFVIIAISYISIIPGYRKRQSIYMTIKIGFSITIGCLLIVENFGQEWEYGSTRSKTPYRAGIGHEIDAHMAVKIGLRSVNVTLKAKPEEGTPLAKETINYNERFPWTWDQGIIGFGPYGNICCESLLHHAWSEHLNNINELPVAGLLQRTFREGQRKGLPIPILWIVEYFVIDGEGIRFGRFYRTAGWYCHILLWTAFACWILANIFLQSVSRYAAYLIGLIGGLQLLTCLVWVCVHNPTPLVIPFEDGVIRMTLGLHFWMTCGCGLFCVLLAIIMIFMDLRHPNTLSTLLQIDPLGQYDECIMRSCQVDDMLRSKVHMNDSMEMTSLSSQDKNTGMVVLKRRSTIKNVQKKSLFRAPIPMKMEIYDDVVVYENQEIAGSSKNAAKMEVRNEKAENEEKNVKPPPIPRKKKKKVNS</sequence>
<feature type="transmembrane region" description="Helical" evidence="8">
    <location>
        <begin position="30"/>
        <end position="49"/>
    </location>
</feature>
<comment type="subcellular location">
    <subcellularLocation>
        <location evidence="1">Membrane</location>
        <topology evidence="1">Multi-pass membrane protein</topology>
    </subcellularLocation>
</comment>
<evidence type="ECO:0000256" key="2">
    <source>
        <dbReference type="ARBA" id="ARBA00009816"/>
    </source>
</evidence>
<dbReference type="GO" id="GO:0005789">
    <property type="term" value="C:endoplasmic reticulum membrane"/>
    <property type="evidence" value="ECO:0007669"/>
    <property type="project" value="InterPro"/>
</dbReference>
<name>A0A4S2JBG4_9HYME</name>
<organism evidence="9 10">
    <name type="scientific">Temnothorax longispinosus</name>
    <dbReference type="NCBI Taxonomy" id="300112"/>
    <lineage>
        <taxon>Eukaryota</taxon>
        <taxon>Metazoa</taxon>
        <taxon>Ecdysozoa</taxon>
        <taxon>Arthropoda</taxon>
        <taxon>Hexapoda</taxon>
        <taxon>Insecta</taxon>
        <taxon>Pterygota</taxon>
        <taxon>Neoptera</taxon>
        <taxon>Endopterygota</taxon>
        <taxon>Hymenoptera</taxon>
        <taxon>Apocrita</taxon>
        <taxon>Aculeata</taxon>
        <taxon>Formicoidea</taxon>
        <taxon>Formicidae</taxon>
        <taxon>Myrmicinae</taxon>
        <taxon>Temnothorax</taxon>
    </lineage>
</organism>
<keyword evidence="4 8" id="KW-1133">Transmembrane helix</keyword>
<evidence type="ECO:0000313" key="10">
    <source>
        <dbReference type="Proteomes" id="UP000310200"/>
    </source>
</evidence>
<dbReference type="STRING" id="300112.A0A4S2JBG4"/>
<evidence type="ECO:0000256" key="6">
    <source>
        <dbReference type="ARBA" id="ARBA00023180"/>
    </source>
</evidence>
<evidence type="ECO:0000256" key="5">
    <source>
        <dbReference type="ARBA" id="ARBA00023136"/>
    </source>
</evidence>
<keyword evidence="6" id="KW-0325">Glycoprotein</keyword>
<dbReference type="Proteomes" id="UP000310200">
    <property type="component" value="Unassembled WGS sequence"/>
</dbReference>
<evidence type="ECO:0000256" key="4">
    <source>
        <dbReference type="ARBA" id="ARBA00022989"/>
    </source>
</evidence>
<dbReference type="PANTHER" id="PTHR31158">
    <property type="entry name" value="DUAL OXIDASE 2"/>
    <property type="match status" value="1"/>
</dbReference>
<evidence type="ECO:0000313" key="9">
    <source>
        <dbReference type="EMBL" id="TGZ32791.1"/>
    </source>
</evidence>
<reference evidence="9 10" key="1">
    <citation type="journal article" date="2019" name="Philos. Trans. R. Soc. Lond., B, Biol. Sci.">
        <title>Ant behaviour and brain gene expression of defending hosts depend on the ecological success of the intruding social parasite.</title>
        <authorList>
            <person name="Kaur R."/>
            <person name="Stoldt M."/>
            <person name="Jongepier E."/>
            <person name="Feldmeyer B."/>
            <person name="Menzel F."/>
            <person name="Bornberg-Bauer E."/>
            <person name="Foitzik S."/>
        </authorList>
    </citation>
    <scope>NUCLEOTIDE SEQUENCE [LARGE SCALE GENOMIC DNA]</scope>
    <source>
        <tissue evidence="9">Whole body</tissue>
    </source>
</reference>
<keyword evidence="5 8" id="KW-0472">Membrane</keyword>
<accession>A0A4S2JBG4</accession>
<evidence type="ECO:0000256" key="1">
    <source>
        <dbReference type="ARBA" id="ARBA00004141"/>
    </source>
</evidence>
<evidence type="ECO:0000256" key="8">
    <source>
        <dbReference type="SAM" id="Phobius"/>
    </source>
</evidence>
<feature type="compositionally biased region" description="Basic and acidic residues" evidence="7">
    <location>
        <begin position="418"/>
        <end position="434"/>
    </location>
</feature>
<evidence type="ECO:0000256" key="3">
    <source>
        <dbReference type="ARBA" id="ARBA00022692"/>
    </source>
</evidence>
<evidence type="ECO:0000256" key="7">
    <source>
        <dbReference type="SAM" id="MobiDB-lite"/>
    </source>
</evidence>
<dbReference type="InterPro" id="IPR018469">
    <property type="entry name" value="Dual_oxidase_maturation_fac"/>
</dbReference>
<feature type="transmembrane region" description="Helical" evidence="8">
    <location>
        <begin position="290"/>
        <end position="312"/>
    </location>
</feature>
<dbReference type="PANTHER" id="PTHR31158:SF1">
    <property type="entry name" value="DOXA1 FACTOR-RELATED"/>
    <property type="match status" value="1"/>
</dbReference>